<gene>
    <name evidence="2" type="ORF">EHT25_09075</name>
</gene>
<proteinExistence type="predicted"/>
<protein>
    <recommendedName>
        <fullName evidence="4">DUF3568 family protein</fullName>
    </recommendedName>
</protein>
<keyword evidence="1" id="KW-0732">Signal</keyword>
<dbReference type="EMBL" id="RQJO01000008">
    <property type="protein sequence ID" value="RRB03681.1"/>
    <property type="molecule type" value="Genomic_DNA"/>
</dbReference>
<feature type="signal peptide" evidence="1">
    <location>
        <begin position="1"/>
        <end position="22"/>
    </location>
</feature>
<dbReference type="RefSeq" id="WP_124873649.1">
    <property type="nucleotide sequence ID" value="NZ_RQJO01000008.1"/>
</dbReference>
<dbReference type="OrthoDB" id="957496at2"/>
<name>A0A3P1BRI0_9BACT</name>
<keyword evidence="3" id="KW-1185">Reference proteome</keyword>
<sequence length="129" mass="14635">MKPSHFLLAFCLLVSLVVITKAVVAPKSGRTSFSVKESDNSYQISATYDPDKTRKVQHYLDEYLTRSGDASFKNAQIDATMTLNDKTIFYIKSSPGNLLIKFDKKRNPEKALGRFKKLAEKLRELLTDK</sequence>
<evidence type="ECO:0000256" key="1">
    <source>
        <dbReference type="SAM" id="SignalP"/>
    </source>
</evidence>
<evidence type="ECO:0008006" key="4">
    <source>
        <dbReference type="Google" id="ProtNLM"/>
    </source>
</evidence>
<evidence type="ECO:0000313" key="3">
    <source>
        <dbReference type="Proteomes" id="UP000271925"/>
    </source>
</evidence>
<dbReference type="AlphaFoldDB" id="A0A3P1BRI0"/>
<organism evidence="2 3">
    <name type="scientific">Larkinella rosea</name>
    <dbReference type="NCBI Taxonomy" id="2025312"/>
    <lineage>
        <taxon>Bacteria</taxon>
        <taxon>Pseudomonadati</taxon>
        <taxon>Bacteroidota</taxon>
        <taxon>Cytophagia</taxon>
        <taxon>Cytophagales</taxon>
        <taxon>Spirosomataceae</taxon>
        <taxon>Larkinella</taxon>
    </lineage>
</organism>
<evidence type="ECO:0000313" key="2">
    <source>
        <dbReference type="EMBL" id="RRB03681.1"/>
    </source>
</evidence>
<accession>A0A3P1BRI0</accession>
<comment type="caution">
    <text evidence="2">The sequence shown here is derived from an EMBL/GenBank/DDBJ whole genome shotgun (WGS) entry which is preliminary data.</text>
</comment>
<feature type="chain" id="PRO_5018185176" description="DUF3568 family protein" evidence="1">
    <location>
        <begin position="23"/>
        <end position="129"/>
    </location>
</feature>
<reference evidence="2 3" key="1">
    <citation type="submission" date="2018-11" db="EMBL/GenBank/DDBJ databases">
        <authorList>
            <person name="Zhou Z."/>
            <person name="Wang G."/>
        </authorList>
    </citation>
    <scope>NUCLEOTIDE SEQUENCE [LARGE SCALE GENOMIC DNA]</scope>
    <source>
        <strain evidence="2 3">KCTC52004</strain>
    </source>
</reference>
<dbReference type="Proteomes" id="UP000271925">
    <property type="component" value="Unassembled WGS sequence"/>
</dbReference>